<dbReference type="PANTHER" id="PTHR38787:SF3">
    <property type="entry name" value="REGULATORY P DOMAIN-CONTAINING PROTEIN"/>
    <property type="match status" value="1"/>
</dbReference>
<dbReference type="GO" id="GO:0005576">
    <property type="term" value="C:extracellular region"/>
    <property type="evidence" value="ECO:0007669"/>
    <property type="project" value="TreeGrafter"/>
</dbReference>
<comment type="caution">
    <text evidence="5">The sequence shown here is derived from an EMBL/GenBank/DDBJ whole genome shotgun (WGS) entry which is preliminary data.</text>
</comment>
<protein>
    <recommendedName>
        <fullName evidence="7">Choice-of-anchor B family protein</fullName>
    </recommendedName>
</protein>
<dbReference type="Pfam" id="PF14312">
    <property type="entry name" value="FG-GAP_2"/>
    <property type="match status" value="2"/>
</dbReference>
<dbReference type="RefSeq" id="WP_098078993.1">
    <property type="nucleotide sequence ID" value="NZ_PDEQ01000012.1"/>
</dbReference>
<evidence type="ECO:0000256" key="1">
    <source>
        <dbReference type="ARBA" id="ARBA00022729"/>
    </source>
</evidence>
<keyword evidence="6" id="KW-1185">Reference proteome</keyword>
<evidence type="ECO:0000256" key="3">
    <source>
        <dbReference type="ARBA" id="ARBA00023180"/>
    </source>
</evidence>
<dbReference type="PANTHER" id="PTHR38787">
    <property type="entry name" value="REGULATORY P DOMAIN-CONTAINING PROTEIN"/>
    <property type="match status" value="1"/>
</dbReference>
<dbReference type="Gene3D" id="2.130.10.130">
    <property type="entry name" value="Integrin alpha, N-terminal"/>
    <property type="match status" value="2"/>
</dbReference>
<dbReference type="InterPro" id="IPR011043">
    <property type="entry name" value="Gal_Oxase/kelch_b-propeller"/>
</dbReference>
<sequence length="800" mass="85860">MPRLSRLLPCLLFLAGLLPLSASAQTAALTSPSSSGAGGFGHALAMSGDVLFAGEARSIHAPGRVLVYRWTGDAWEQHAELTAAEAEVGDGFGEALAVDGDRLVVGASSSNAAYVFDREGETWTQTARLTPPDEAVAGPKKRAFATSVAVDGSTVAVNVTDPPFTFDPGKGAVVVFEEGRDGWSPGEVVAPAERVDGDGFGDAIGLQKDELFVSAPSANGNAGHVLRFVRTDDGWQETETFTGMNGQFGTALHLDGDELLIGVPGAMNRVGAVQIARRSQDTWALQDTLTAGDESQNGRFGQSLARTNNFTWVGAPGTEKNTGAVYRFPREGGRSAERLVHPASTPGDRLGGALVGHGDRIVAAQPGQNYGARMTGSSSITAFNASTNTWSDTPISAPSRDIFTAVTGEKTTCSGGKASLFDCKEVDLLSFLPVDAISDTPGVRVNDVWGWTDPETDRDYAVVGRVNGTSFVDVTDPMRPVYVGELPMTEGTEAKIWRDVKVYENHAFIVADNVGKHGMQIFDLTQLRDVAEEEQPKTFEATTIYDGVHSAHNVFINEDTGFAYVVGSNGGGQTCGGGLHMVDVREPTKPSFAGCYTDVGTGMTGTGTTHDTQCVVYRGPDERYQGNEICFASNETAVSIADVTDKSNPKNLSRAEHPRSAYIHQGWLTEDQRYLFVNDELDEMSGITDRTRTMVWDVSRLDDPQLVTEFFLSVPASDHNLYIRGNTMYQANYSSGLRVVDVSDPTKPREIGYFDTLPFGKDAPVFEGAFSNYPFFESGIVVVTSMQEGLFILKKADPEM</sequence>
<dbReference type="SMART" id="SM00191">
    <property type="entry name" value="Int_alpha"/>
    <property type="match status" value="4"/>
</dbReference>
<dbReference type="AlphaFoldDB" id="A0A2A8CTM3"/>
<dbReference type="InterPro" id="IPR011048">
    <property type="entry name" value="Haem_d1_sf"/>
</dbReference>
<dbReference type="InterPro" id="IPR013211">
    <property type="entry name" value="LVIVD"/>
</dbReference>
<evidence type="ECO:0008006" key="7">
    <source>
        <dbReference type="Google" id="ProtNLM"/>
    </source>
</evidence>
<dbReference type="SUPFAM" id="SSF51004">
    <property type="entry name" value="C-terminal (heme d1) domain of cytochrome cd1-nitrite reductase"/>
    <property type="match status" value="1"/>
</dbReference>
<dbReference type="InterPro" id="IPR013519">
    <property type="entry name" value="Int_alpha_beta-p"/>
</dbReference>
<dbReference type="InterPro" id="IPR028994">
    <property type="entry name" value="Integrin_alpha_N"/>
</dbReference>
<gene>
    <name evidence="5" type="ORF">CRI94_16860</name>
</gene>
<dbReference type="InterPro" id="IPR027589">
    <property type="entry name" value="Choice_anch_B"/>
</dbReference>
<dbReference type="SUPFAM" id="SSF50965">
    <property type="entry name" value="Galactose oxidase, central domain"/>
    <property type="match status" value="1"/>
</dbReference>
<reference evidence="5 6" key="1">
    <citation type="submission" date="2017-10" db="EMBL/GenBank/DDBJ databases">
        <title>Draft genome of Longibacter Salinarum.</title>
        <authorList>
            <person name="Goh K.M."/>
            <person name="Shamsir M.S."/>
            <person name="Lim S.W."/>
        </authorList>
    </citation>
    <scope>NUCLEOTIDE SEQUENCE [LARGE SCALE GENOMIC DNA]</scope>
    <source>
        <strain evidence="5 6">KCTC 52045</strain>
    </source>
</reference>
<dbReference type="NCBIfam" id="TIGR04312">
    <property type="entry name" value="choice_anch_B"/>
    <property type="match status" value="1"/>
</dbReference>
<dbReference type="InterPro" id="IPR013517">
    <property type="entry name" value="FG-GAP"/>
</dbReference>
<feature type="signal peptide" evidence="4">
    <location>
        <begin position="1"/>
        <end position="24"/>
    </location>
</feature>
<dbReference type="OrthoDB" id="9815940at2"/>
<evidence type="ECO:0000256" key="4">
    <source>
        <dbReference type="SAM" id="SignalP"/>
    </source>
</evidence>
<name>A0A2A8CTM3_9BACT</name>
<dbReference type="EMBL" id="PDEQ01000012">
    <property type="protein sequence ID" value="PEN11091.1"/>
    <property type="molecule type" value="Genomic_DNA"/>
</dbReference>
<keyword evidence="3" id="KW-0325">Glycoprotein</keyword>
<keyword evidence="1 4" id="KW-0732">Signal</keyword>
<evidence type="ECO:0000313" key="5">
    <source>
        <dbReference type="EMBL" id="PEN11091.1"/>
    </source>
</evidence>
<organism evidence="5 6">
    <name type="scientific">Longibacter salinarum</name>
    <dbReference type="NCBI Taxonomy" id="1850348"/>
    <lineage>
        <taxon>Bacteria</taxon>
        <taxon>Pseudomonadati</taxon>
        <taxon>Rhodothermota</taxon>
        <taxon>Rhodothermia</taxon>
        <taxon>Rhodothermales</taxon>
        <taxon>Salisaetaceae</taxon>
        <taxon>Longibacter</taxon>
    </lineage>
</organism>
<evidence type="ECO:0000256" key="2">
    <source>
        <dbReference type="ARBA" id="ARBA00022737"/>
    </source>
</evidence>
<evidence type="ECO:0000313" key="6">
    <source>
        <dbReference type="Proteomes" id="UP000220102"/>
    </source>
</evidence>
<keyword evidence="2" id="KW-0677">Repeat</keyword>
<feature type="chain" id="PRO_5012292436" description="Choice-of-anchor B family protein" evidence="4">
    <location>
        <begin position="25"/>
        <end position="800"/>
    </location>
</feature>
<accession>A0A2A8CTM3</accession>
<dbReference type="Proteomes" id="UP000220102">
    <property type="component" value="Unassembled WGS sequence"/>
</dbReference>
<proteinExistence type="predicted"/>
<dbReference type="Pfam" id="PF08309">
    <property type="entry name" value="LVIVD"/>
    <property type="match status" value="1"/>
</dbReference>